<evidence type="ECO:0000313" key="2">
    <source>
        <dbReference type="Proteomes" id="UP000619265"/>
    </source>
</evidence>
<name>A0A833UVZ4_JUGRE</name>
<dbReference type="EMBL" id="LIHL02000008">
    <property type="protein sequence ID" value="KAF5462193.1"/>
    <property type="molecule type" value="Genomic_DNA"/>
</dbReference>
<evidence type="ECO:0000313" key="1">
    <source>
        <dbReference type="EMBL" id="KAF5462193.1"/>
    </source>
</evidence>
<feature type="non-terminal residue" evidence="1">
    <location>
        <position position="100"/>
    </location>
</feature>
<dbReference type="Gramene" id="Jr08_09270_p3">
    <property type="protein sequence ID" value="cds.Jr08_09270_p3"/>
    <property type="gene ID" value="Jr08_09270"/>
</dbReference>
<accession>A0A833UVZ4</accession>
<protein>
    <submittedName>
        <fullName evidence="1">Uncharacterized protein</fullName>
    </submittedName>
</protein>
<sequence>MVVASGVPSRLWLPCIFHNSGTAILAKLGRIDWRDSATHHLGISMLHVDTDQETTKIQWDLVHQLGVGSLGNDSQRLGCHWSNLGYSDHRNRDPLFQAPM</sequence>
<proteinExistence type="predicted"/>
<reference evidence="1" key="2">
    <citation type="submission" date="2020-03" db="EMBL/GenBank/DDBJ databases">
        <title>Walnut 2.0.</title>
        <authorList>
            <person name="Marrano A."/>
            <person name="Britton M."/>
            <person name="Zimin A.V."/>
            <person name="Zaini P.A."/>
            <person name="Workman R."/>
            <person name="Puiu D."/>
            <person name="Bianco L."/>
            <person name="Allen B.J."/>
            <person name="Troggio M."/>
            <person name="Leslie C.A."/>
            <person name="Timp W."/>
            <person name="Dendekar A."/>
            <person name="Salzberg S.L."/>
            <person name="Neale D.B."/>
        </authorList>
    </citation>
    <scope>NUCLEOTIDE SEQUENCE</scope>
    <source>
        <tissue evidence="1">Leaves</tissue>
    </source>
</reference>
<organism evidence="1 2">
    <name type="scientific">Juglans regia</name>
    <name type="common">English walnut</name>
    <dbReference type="NCBI Taxonomy" id="51240"/>
    <lineage>
        <taxon>Eukaryota</taxon>
        <taxon>Viridiplantae</taxon>
        <taxon>Streptophyta</taxon>
        <taxon>Embryophyta</taxon>
        <taxon>Tracheophyta</taxon>
        <taxon>Spermatophyta</taxon>
        <taxon>Magnoliopsida</taxon>
        <taxon>eudicotyledons</taxon>
        <taxon>Gunneridae</taxon>
        <taxon>Pentapetalae</taxon>
        <taxon>rosids</taxon>
        <taxon>fabids</taxon>
        <taxon>Fagales</taxon>
        <taxon>Juglandaceae</taxon>
        <taxon>Juglans</taxon>
    </lineage>
</organism>
<comment type="caution">
    <text evidence="1">The sequence shown here is derived from an EMBL/GenBank/DDBJ whole genome shotgun (WGS) entry which is preliminary data.</text>
</comment>
<dbReference type="Proteomes" id="UP000619265">
    <property type="component" value="Unassembled WGS sequence"/>
</dbReference>
<dbReference type="AlphaFoldDB" id="A0A833UVZ4"/>
<gene>
    <name evidence="1" type="ORF">F2P56_018221</name>
</gene>
<reference evidence="1" key="1">
    <citation type="submission" date="2015-10" db="EMBL/GenBank/DDBJ databases">
        <authorList>
            <person name="Martinez-Garcia P.J."/>
            <person name="Crepeau M.W."/>
            <person name="Puiu D."/>
            <person name="Gonzalez-Ibeas D."/>
            <person name="Whalen J."/>
            <person name="Stevens K."/>
            <person name="Paul R."/>
            <person name="Butterfield T."/>
            <person name="Britton M."/>
            <person name="Reagan R."/>
            <person name="Chakraborty S."/>
            <person name="Walawage S.L."/>
            <person name="Vasquez-Gross H.A."/>
            <person name="Cardeno C."/>
            <person name="Famula R."/>
            <person name="Pratt K."/>
            <person name="Kuruganti S."/>
            <person name="Aradhya M.K."/>
            <person name="Leslie C.A."/>
            <person name="Dandekar A.M."/>
            <person name="Salzberg S.L."/>
            <person name="Wegrzyn J.L."/>
            <person name="Langley C.H."/>
            <person name="Neale D.B."/>
        </authorList>
    </citation>
    <scope>NUCLEOTIDE SEQUENCE</scope>
    <source>
        <tissue evidence="1">Leaves</tissue>
    </source>
</reference>